<name>A0A2N1PPX9_9BACT</name>
<accession>A0A2N1PPX9</accession>
<dbReference type="Proteomes" id="UP000233256">
    <property type="component" value="Unassembled WGS sequence"/>
</dbReference>
<evidence type="ECO:0000313" key="2">
    <source>
        <dbReference type="Proteomes" id="UP000233256"/>
    </source>
</evidence>
<dbReference type="EMBL" id="PGXC01000006">
    <property type="protein sequence ID" value="PKK90342.1"/>
    <property type="molecule type" value="Genomic_DNA"/>
</dbReference>
<proteinExistence type="predicted"/>
<dbReference type="AlphaFoldDB" id="A0A2N1PPX9"/>
<organism evidence="1 2">
    <name type="scientific">Candidatus Wallbacteria bacterium HGW-Wallbacteria-1</name>
    <dbReference type="NCBI Taxonomy" id="2013854"/>
    <lineage>
        <taxon>Bacteria</taxon>
        <taxon>Candidatus Walliibacteriota</taxon>
    </lineage>
</organism>
<dbReference type="Gene3D" id="2.60.40.4070">
    <property type="match status" value="1"/>
</dbReference>
<reference evidence="1 2" key="1">
    <citation type="journal article" date="2017" name="ISME J.">
        <title>Potential for microbial H2 and metal transformations associated with novel bacteria and archaea in deep terrestrial subsurface sediments.</title>
        <authorList>
            <person name="Hernsdorf A.W."/>
            <person name="Amano Y."/>
            <person name="Miyakawa K."/>
            <person name="Ise K."/>
            <person name="Suzuki Y."/>
            <person name="Anantharaman K."/>
            <person name="Probst A."/>
            <person name="Burstein D."/>
            <person name="Thomas B.C."/>
            <person name="Banfield J.F."/>
        </authorList>
    </citation>
    <scope>NUCLEOTIDE SEQUENCE [LARGE SCALE GENOMIC DNA]</scope>
    <source>
        <strain evidence="1">HGW-Wallbacteria-1</strain>
    </source>
</reference>
<comment type="caution">
    <text evidence="1">The sequence shown here is derived from an EMBL/GenBank/DDBJ whole genome shotgun (WGS) entry which is preliminary data.</text>
</comment>
<evidence type="ECO:0008006" key="3">
    <source>
        <dbReference type="Google" id="ProtNLM"/>
    </source>
</evidence>
<evidence type="ECO:0000313" key="1">
    <source>
        <dbReference type="EMBL" id="PKK90342.1"/>
    </source>
</evidence>
<sequence>MNHPFTYQCSRKLNQWKSQYRITVFFFLSILILTVAQGASSVSAESLISEFSCGTLISDGETAIPIRFMLLEDARITVTILTPDMLIARHLLKNTPKSAGIITLSWDGRDDFSTLLPPEGYYPVISAVTDSGKSSTWGMANPSMISGGQNIVPSFAGSPLSISSGSTSGIDLELNLDRASRVCINAGIHRGPMMKTIVPWTALPAGKHIFHWNGMDDTGKFKVMEMAGNHVQVQGYSLPSHTIVIMDAPGSYSDYIRVLKQKIQTSQLQTISEDRFGLLRSTLLSGDRKNLAPGFLLRPSLSKAPGFTVTDRKPASGTMALSSISVPDDTMEFLIQVDDESVTDFNDTRYEIIVFVDNERIDEEEQACTPYLYKLDTSKYIPGDHIITFNLAGLMGQISSQSLMFTVKP</sequence>
<gene>
    <name evidence="1" type="ORF">CVV64_10280</name>
</gene>
<protein>
    <recommendedName>
        <fullName evidence="3">FlgD Ig-like domain-containing protein</fullName>
    </recommendedName>
</protein>